<proteinExistence type="predicted"/>
<evidence type="ECO:0000259" key="2">
    <source>
        <dbReference type="PROSITE" id="PS50943"/>
    </source>
</evidence>
<protein>
    <submittedName>
        <fullName evidence="3">Helix-turn-helix transcriptional regulator</fullName>
    </submittedName>
</protein>
<dbReference type="Pfam" id="PF01381">
    <property type="entry name" value="HTH_3"/>
    <property type="match status" value="1"/>
</dbReference>
<dbReference type="CDD" id="cd00093">
    <property type="entry name" value="HTH_XRE"/>
    <property type="match status" value="1"/>
</dbReference>
<keyword evidence="1" id="KW-0238">DNA-binding</keyword>
<name>A0AAT9P1M2_9STAP</name>
<dbReference type="PROSITE" id="PS50943">
    <property type="entry name" value="HTH_CROC1"/>
    <property type="match status" value="1"/>
</dbReference>
<evidence type="ECO:0000256" key="1">
    <source>
        <dbReference type="ARBA" id="ARBA00023125"/>
    </source>
</evidence>
<dbReference type="PANTHER" id="PTHR46558:SF4">
    <property type="entry name" value="DNA-BIDING PHAGE PROTEIN"/>
    <property type="match status" value="1"/>
</dbReference>
<dbReference type="EMBL" id="CP079955">
    <property type="protein sequence ID" value="QYA32032.1"/>
    <property type="molecule type" value="Genomic_DNA"/>
</dbReference>
<feature type="domain" description="HTH cro/C1-type" evidence="2">
    <location>
        <begin position="5"/>
        <end position="59"/>
    </location>
</feature>
<dbReference type="AlphaFoldDB" id="A0AAT9P1M2"/>
<gene>
    <name evidence="3" type="ORF">KYI10_06415</name>
</gene>
<dbReference type="SUPFAM" id="SSF47413">
    <property type="entry name" value="lambda repressor-like DNA-binding domains"/>
    <property type="match status" value="1"/>
</dbReference>
<accession>A0AAT9P1M2</accession>
<dbReference type="SMART" id="SM00530">
    <property type="entry name" value="HTH_XRE"/>
    <property type="match status" value="1"/>
</dbReference>
<evidence type="ECO:0000313" key="3">
    <source>
        <dbReference type="EMBL" id="QYA32032.1"/>
    </source>
</evidence>
<dbReference type="InterPro" id="IPR010982">
    <property type="entry name" value="Lambda_DNA-bd_dom_sf"/>
</dbReference>
<dbReference type="GO" id="GO:0003677">
    <property type="term" value="F:DNA binding"/>
    <property type="evidence" value="ECO:0007669"/>
    <property type="project" value="UniProtKB-KW"/>
</dbReference>
<dbReference type="InterPro" id="IPR001387">
    <property type="entry name" value="Cro/C1-type_HTH"/>
</dbReference>
<sequence length="84" mass="9539">MSENLKKLRLDAGLTQSELSNKLGCTMQYYNMIENGKKIPSVQLSKKIASILGTDWTIFFNNEVNQKLNIHNNNNQASDQTHLV</sequence>
<dbReference type="Gene3D" id="1.10.260.40">
    <property type="entry name" value="lambda repressor-like DNA-binding domains"/>
    <property type="match status" value="1"/>
</dbReference>
<organism evidence="3">
    <name type="scientific">Macrococcus psychrotolerans</name>
    <dbReference type="NCBI Taxonomy" id="3039389"/>
    <lineage>
        <taxon>Bacteria</taxon>
        <taxon>Bacillati</taxon>
        <taxon>Bacillota</taxon>
        <taxon>Bacilli</taxon>
        <taxon>Bacillales</taxon>
        <taxon>Staphylococcaceae</taxon>
        <taxon>Macrococcus</taxon>
    </lineage>
</organism>
<reference evidence="3" key="1">
    <citation type="submission" date="2021-07" db="EMBL/GenBank/DDBJ databases">
        <title>Prevalence and characterization of methicillin-resistant Macrococcus spp. in food producing animals and meat in Switzerland in 2019.</title>
        <authorList>
            <person name="Keller J.E."/>
            <person name="Schwendener S."/>
            <person name="Neuenschwander J."/>
            <person name="Overesch G."/>
            <person name="Perreten V."/>
        </authorList>
    </citation>
    <scope>NUCLEOTIDE SEQUENCE</scope>
    <source>
        <strain evidence="3">19Msa1099</strain>
    </source>
</reference>
<dbReference type="PANTHER" id="PTHR46558">
    <property type="entry name" value="TRACRIPTIONAL REGULATORY PROTEIN-RELATED-RELATED"/>
    <property type="match status" value="1"/>
</dbReference>